<evidence type="ECO:0000313" key="1">
    <source>
        <dbReference type="Proteomes" id="UP000887565"/>
    </source>
</evidence>
<proteinExistence type="predicted"/>
<evidence type="ECO:0000313" key="2">
    <source>
        <dbReference type="WBParaSite" id="nRc.2.0.1.t13986-RA"/>
    </source>
</evidence>
<accession>A0A915IIV1</accession>
<dbReference type="AlphaFoldDB" id="A0A915IIV1"/>
<name>A0A915IIV1_ROMCU</name>
<keyword evidence="1" id="KW-1185">Reference proteome</keyword>
<protein>
    <submittedName>
        <fullName evidence="2">Uncharacterized protein</fullName>
    </submittedName>
</protein>
<sequence length="156" mass="17478">MLAAIKAHFWSPRMEENVQEWIKSSKICQLTMLRTSQPPPLLPVQPKHPFEIVATDIVNISRVDASPAAKNVVTINSLDAPGRLHTVSTTHLEPFILRPAKDAFELQIQVTMLRRQQLPTKCNLCGCFPTPNLPPATTLPTLQHCPIHFPVSTLYQ</sequence>
<dbReference type="Proteomes" id="UP000887565">
    <property type="component" value="Unplaced"/>
</dbReference>
<dbReference type="WBParaSite" id="nRc.2.0.1.t13986-RA">
    <property type="protein sequence ID" value="nRc.2.0.1.t13986-RA"/>
    <property type="gene ID" value="nRc.2.0.1.g13986"/>
</dbReference>
<organism evidence="1 2">
    <name type="scientific">Romanomermis culicivorax</name>
    <name type="common">Nematode worm</name>
    <dbReference type="NCBI Taxonomy" id="13658"/>
    <lineage>
        <taxon>Eukaryota</taxon>
        <taxon>Metazoa</taxon>
        <taxon>Ecdysozoa</taxon>
        <taxon>Nematoda</taxon>
        <taxon>Enoplea</taxon>
        <taxon>Dorylaimia</taxon>
        <taxon>Mermithida</taxon>
        <taxon>Mermithoidea</taxon>
        <taxon>Mermithidae</taxon>
        <taxon>Romanomermis</taxon>
    </lineage>
</organism>
<reference evidence="2" key="1">
    <citation type="submission" date="2022-11" db="UniProtKB">
        <authorList>
            <consortium name="WormBaseParasite"/>
        </authorList>
    </citation>
    <scope>IDENTIFICATION</scope>
</reference>